<keyword evidence="6" id="KW-0963">Cytoplasm</keyword>
<evidence type="ECO:0000256" key="4">
    <source>
        <dbReference type="ARBA" id="ARBA00015455"/>
    </source>
</evidence>
<keyword evidence="12" id="KW-1185">Reference proteome</keyword>
<evidence type="ECO:0000313" key="12">
    <source>
        <dbReference type="Proteomes" id="UP000695000"/>
    </source>
</evidence>
<dbReference type="Proteomes" id="UP000695000">
    <property type="component" value="Unplaced"/>
</dbReference>
<dbReference type="Gene3D" id="1.10.472.80">
    <property type="entry name" value="Ypt/Rab-GAP domain of gyp1p, domain 3"/>
    <property type="match status" value="1"/>
</dbReference>
<dbReference type="Gene3D" id="1.10.8.680">
    <property type="entry name" value="Ypt/Rab-GAP domain of gyp1p, domain 2"/>
    <property type="match status" value="1"/>
</dbReference>
<proteinExistence type="predicted"/>
<comment type="subcellular location">
    <subcellularLocation>
        <location evidence="1">Cytoplasm</location>
        <location evidence="1">Cytosol</location>
    </subcellularLocation>
    <subcellularLocation>
        <location evidence="2">Cytoplasmic vesicle</location>
    </subcellularLocation>
    <subcellularLocation>
        <location evidence="3">Lysosome membrane</location>
    </subcellularLocation>
</comment>
<keyword evidence="7" id="KW-0472">Membrane</keyword>
<dbReference type="InterPro" id="IPR000195">
    <property type="entry name" value="Rab-GAP-TBC_dom"/>
</dbReference>
<organism evidence="12 13">
    <name type="scientific">Nicrophorus vespilloides</name>
    <name type="common">Boreal carrion beetle</name>
    <dbReference type="NCBI Taxonomy" id="110193"/>
    <lineage>
        <taxon>Eukaryota</taxon>
        <taxon>Metazoa</taxon>
        <taxon>Ecdysozoa</taxon>
        <taxon>Arthropoda</taxon>
        <taxon>Hexapoda</taxon>
        <taxon>Insecta</taxon>
        <taxon>Pterygota</taxon>
        <taxon>Neoptera</taxon>
        <taxon>Endopterygota</taxon>
        <taxon>Coleoptera</taxon>
        <taxon>Polyphaga</taxon>
        <taxon>Staphyliniformia</taxon>
        <taxon>Silphidae</taxon>
        <taxon>Nicrophorinae</taxon>
        <taxon>Nicrophorus</taxon>
    </lineage>
</organism>
<evidence type="ECO:0000256" key="1">
    <source>
        <dbReference type="ARBA" id="ARBA00004514"/>
    </source>
</evidence>
<dbReference type="PROSITE" id="PS50086">
    <property type="entry name" value="TBC_RABGAP"/>
    <property type="match status" value="1"/>
</dbReference>
<comment type="function">
    <text evidence="10">Non-catalytic component of the TSC-TBC complex, a multiprotein complex that acts as a negative regulator of the canonical mTORC1 complex, an evolutionarily conserved central nutrient sensor that stimulates anabolic reactions and macromolecule biosynthesis to promote cellular biomass generation and growth. The TSC-TBC complex acts as a GTPase-activating protein (GAP) for the small GTPase RHEB, a direct activator of the protein kinase activity of mTORC1. In absence of nutrients, the TSC-TBC complex inhibits mTORC1, thereby preventing phosphorylation of ribosomal protein S6 kinase (RPS6KB1 and RPS6KB2) and EIF4EBP1 (4E-BP1) by the mTORC1 signaling. The TSC-TBC complex is inactivated in response to nutrients, relieving inhibition of mTORC1.</text>
</comment>
<dbReference type="SUPFAM" id="SSF47923">
    <property type="entry name" value="Ypt/Rab-GAP domain of gyp1p"/>
    <property type="match status" value="2"/>
</dbReference>
<evidence type="ECO:0000259" key="11">
    <source>
        <dbReference type="PROSITE" id="PS50086"/>
    </source>
</evidence>
<feature type="domain" description="Rab-GAP TBC" evidence="11">
    <location>
        <begin position="50"/>
        <end position="227"/>
    </location>
</feature>
<sequence length="293" mass="34621">MATHDDRNFRSTYYEKVGCRSVEEKKSLDILLKEKPLDKVKLKQFCLRFSVPSAYRNIVWKLLLDVLPIYVDCHTFIMQQRKEEYSDLYRTLQILRVVDPMIHRPQSFYAMWLLQTGQLHFNTNVMKEHSFVHLVQSFMQFFDDDADIFWLTSFFYNHIQKNKSEYGKLAECTWGFLEREDVALYKHLLKIRGNGELPLEKWFDSCFAGVLNENALGKIWDKICGGSYKIMSFLVVNLFMNQKHRLLKCIDTKAVIECLKNIPEETAELIATKSIDMWQQNGSPLTIYDKPKI</sequence>
<keyword evidence="8" id="KW-0458">Lysosome</keyword>
<evidence type="ECO:0000256" key="8">
    <source>
        <dbReference type="ARBA" id="ARBA00023228"/>
    </source>
</evidence>
<dbReference type="InterPro" id="IPR035969">
    <property type="entry name" value="Rab-GAP_TBC_sf"/>
</dbReference>
<keyword evidence="9" id="KW-0968">Cytoplasmic vesicle</keyword>
<protein>
    <recommendedName>
        <fullName evidence="4">TBC1 domain family member 7</fullName>
    </recommendedName>
</protein>
<evidence type="ECO:0000256" key="6">
    <source>
        <dbReference type="ARBA" id="ARBA00022490"/>
    </source>
</evidence>
<evidence type="ECO:0000256" key="9">
    <source>
        <dbReference type="ARBA" id="ARBA00023329"/>
    </source>
</evidence>
<dbReference type="InterPro" id="IPR039842">
    <property type="entry name" value="TBC1D7"/>
</dbReference>
<dbReference type="PANTHER" id="PTHR13530">
    <property type="entry name" value="TBC1 DOMAIN FAMILY MEMBER 7"/>
    <property type="match status" value="1"/>
</dbReference>
<accession>A0ABM1MB92</accession>
<keyword evidence="5" id="KW-0343">GTPase activation</keyword>
<evidence type="ECO:0000256" key="5">
    <source>
        <dbReference type="ARBA" id="ARBA00022468"/>
    </source>
</evidence>
<evidence type="ECO:0000256" key="2">
    <source>
        <dbReference type="ARBA" id="ARBA00004541"/>
    </source>
</evidence>
<dbReference type="RefSeq" id="XP_017771842.1">
    <property type="nucleotide sequence ID" value="XM_017916353.1"/>
</dbReference>
<evidence type="ECO:0000313" key="13">
    <source>
        <dbReference type="RefSeq" id="XP_017771842.1"/>
    </source>
</evidence>
<dbReference type="GeneID" id="108559181"/>
<dbReference type="PANTHER" id="PTHR13530:SF3">
    <property type="entry name" value="TBC1 DOMAIN FAMILY MEMBER 7"/>
    <property type="match status" value="1"/>
</dbReference>
<dbReference type="Gene3D" id="1.10.10.750">
    <property type="entry name" value="Ypt/Rab-GAP domain of gyp1p, domain 1"/>
    <property type="match status" value="1"/>
</dbReference>
<evidence type="ECO:0000256" key="7">
    <source>
        <dbReference type="ARBA" id="ARBA00023136"/>
    </source>
</evidence>
<name>A0ABM1MB92_NICVS</name>
<evidence type="ECO:0000256" key="3">
    <source>
        <dbReference type="ARBA" id="ARBA00004656"/>
    </source>
</evidence>
<reference evidence="13" key="1">
    <citation type="submission" date="2025-08" db="UniProtKB">
        <authorList>
            <consortium name="RefSeq"/>
        </authorList>
    </citation>
    <scope>IDENTIFICATION</scope>
    <source>
        <tissue evidence="13">Whole Larva</tissue>
    </source>
</reference>
<dbReference type="InterPro" id="IPR043039">
    <property type="entry name" value="TBC1D7_dom2"/>
</dbReference>
<gene>
    <name evidence="13" type="primary">LOC108559181</name>
</gene>
<evidence type="ECO:0000256" key="10">
    <source>
        <dbReference type="ARBA" id="ARBA00046045"/>
    </source>
</evidence>